<proteinExistence type="predicted"/>
<name>A0A1I6FR70_9EURY</name>
<organism evidence="2 3">
    <name type="scientific">Halogeometricum limi</name>
    <dbReference type="NCBI Taxonomy" id="555875"/>
    <lineage>
        <taxon>Archaea</taxon>
        <taxon>Methanobacteriati</taxon>
        <taxon>Methanobacteriota</taxon>
        <taxon>Stenosarchaea group</taxon>
        <taxon>Halobacteria</taxon>
        <taxon>Halobacteriales</taxon>
        <taxon>Haloferacaceae</taxon>
        <taxon>Halogeometricum</taxon>
    </lineage>
</organism>
<accession>A0A1I6FR70</accession>
<dbReference type="OrthoDB" id="346103at2157"/>
<feature type="region of interest" description="Disordered" evidence="1">
    <location>
        <begin position="1"/>
        <end position="20"/>
    </location>
</feature>
<dbReference type="RefSeq" id="WP_089875771.1">
    <property type="nucleotide sequence ID" value="NZ_FOYS01000001.1"/>
</dbReference>
<evidence type="ECO:0000256" key="1">
    <source>
        <dbReference type="SAM" id="MobiDB-lite"/>
    </source>
</evidence>
<feature type="compositionally biased region" description="Polar residues" evidence="1">
    <location>
        <begin position="1"/>
        <end position="12"/>
    </location>
</feature>
<gene>
    <name evidence="2" type="ORF">SAMN04488124_0118</name>
</gene>
<keyword evidence="3" id="KW-1185">Reference proteome</keyword>
<dbReference type="Proteomes" id="UP000243250">
    <property type="component" value="Unassembled WGS sequence"/>
</dbReference>
<reference evidence="3" key="1">
    <citation type="submission" date="2016-10" db="EMBL/GenBank/DDBJ databases">
        <authorList>
            <person name="Varghese N."/>
            <person name="Submissions S."/>
        </authorList>
    </citation>
    <scope>NUCLEOTIDE SEQUENCE [LARGE SCALE GENOMIC DNA]</scope>
    <source>
        <strain evidence="3">CGMCC 1.8711</strain>
    </source>
</reference>
<evidence type="ECO:0000313" key="2">
    <source>
        <dbReference type="EMBL" id="SFR32413.1"/>
    </source>
</evidence>
<protein>
    <submittedName>
        <fullName evidence="2">Uncharacterized protein</fullName>
    </submittedName>
</protein>
<dbReference type="EMBL" id="FOYS01000001">
    <property type="protein sequence ID" value="SFR32413.1"/>
    <property type="molecule type" value="Genomic_DNA"/>
</dbReference>
<sequence>MAESAVQPTGDASESLVPESPRLEPFSGTFVPGICFDSGYCLWAFDFRSVPDDLAPFSDVWVFAPDGERTLYIDSAVARDVISGNHRFDRTVVADVSIDRPRDGEVIVTVVSDDASIAFEVRFEKTVGTRVLNVLSAVTPDAVARTRFGSALSTALLNRLVDANGTKVAGRFGTGEPYRFTADRTWAVTDATATIDGVDAGAVVRPDRPFADGDVKNMSVCIEGTAHVPVRRDSRT</sequence>
<evidence type="ECO:0000313" key="3">
    <source>
        <dbReference type="Proteomes" id="UP000243250"/>
    </source>
</evidence>
<dbReference type="AlphaFoldDB" id="A0A1I6FR70"/>